<keyword evidence="2" id="KW-1133">Transmembrane helix</keyword>
<protein>
    <recommendedName>
        <fullName evidence="3">Capsule synthesis protein CapA domain-containing protein</fullName>
    </recommendedName>
</protein>
<keyword evidence="2" id="KW-0472">Membrane</keyword>
<dbReference type="InterPro" id="IPR052169">
    <property type="entry name" value="CW_Biosynth-Accessory"/>
</dbReference>
<accession>A0A0G0XSQ6</accession>
<dbReference type="PANTHER" id="PTHR33393:SF13">
    <property type="entry name" value="PGA BIOSYNTHESIS PROTEIN CAPA"/>
    <property type="match status" value="1"/>
</dbReference>
<reference evidence="4 5" key="1">
    <citation type="journal article" date="2015" name="Nature">
        <title>rRNA introns, odd ribosomes, and small enigmatic genomes across a large radiation of phyla.</title>
        <authorList>
            <person name="Brown C.T."/>
            <person name="Hug L.A."/>
            <person name="Thomas B.C."/>
            <person name="Sharon I."/>
            <person name="Castelle C.J."/>
            <person name="Singh A."/>
            <person name="Wilkins M.J."/>
            <person name="Williams K.H."/>
            <person name="Banfield J.F."/>
        </authorList>
    </citation>
    <scope>NUCLEOTIDE SEQUENCE [LARGE SCALE GENOMIC DNA]</scope>
</reference>
<dbReference type="Pfam" id="PF01875">
    <property type="entry name" value="Memo"/>
    <property type="match status" value="1"/>
</dbReference>
<dbReference type="SUPFAM" id="SSF56300">
    <property type="entry name" value="Metallo-dependent phosphatases"/>
    <property type="match status" value="1"/>
</dbReference>
<dbReference type="SMART" id="SM00854">
    <property type="entry name" value="PGA_cap"/>
    <property type="match status" value="1"/>
</dbReference>
<organism evidence="4 5">
    <name type="scientific">Candidatus Uhrbacteria bacterium GW2011_GWC1_41_20</name>
    <dbReference type="NCBI Taxonomy" id="1618983"/>
    <lineage>
        <taxon>Bacteria</taxon>
        <taxon>Candidatus Uhriibacteriota</taxon>
    </lineage>
</organism>
<gene>
    <name evidence="4" type="ORF">UU50_C0001G0054</name>
</gene>
<evidence type="ECO:0000256" key="2">
    <source>
        <dbReference type="SAM" id="Phobius"/>
    </source>
</evidence>
<dbReference type="AlphaFoldDB" id="A0A0G0XSQ6"/>
<evidence type="ECO:0000259" key="3">
    <source>
        <dbReference type="SMART" id="SM00854"/>
    </source>
</evidence>
<feature type="domain" description="Capsule synthesis protein CapA" evidence="3">
    <location>
        <begin position="312"/>
        <end position="532"/>
    </location>
</feature>
<sequence>MEKSYINRVAVVVVILVVIEALFAIGLVVGRSGGEPDFLFLDVFKRSSFAVIFSIQSPSQNYYDSAYERGEADAVDGISSIISAHHLVVADKIAELFSMASSNKVDTVIILSPNHFDAGRSAIQTTLGSWETYYGIVEADASVIDDLTDELDGLTLEDQTFENEHGVSTLLPFVARSFPNAKIVPIVIHESLSDEERQALANSIVKYAPNALVVASMDMSHNLPELVSDFHDEITLLILEQGRAENIDPEIDANAVLDVLFEINTLREDQAWNLTYHDSSLGSGLTANWLENTSHILGYFASGESESDQFASLHFVGDIMLDRAVRSKIDEYGQDYPWKQMSRFLDGVNLTIGNLEGTVNEQASTYTVNPPFRFVFSPESVAKMNEYIDIVSLANNHASDVGTSGVQETKDRLDEMGIPWFGSYSTPVPSLETNINGMELTFIGYHQFASDIDEVVELIEEGYSKGRFVIVYPHWGNEYQVTPSTTQRSLAQTMIDAGADLIIGSHPHVAQGIEVIDGVPVVYSLGNFIFDQIDPATFPALTAGVIIDQDSIEIHLLPVWTQASQPTPMSDQESIDLLLDLAVYSSESIMTEVQNGVITVEKKGE</sequence>
<dbReference type="InterPro" id="IPR002737">
    <property type="entry name" value="MEMO1_fam"/>
</dbReference>
<dbReference type="Proteomes" id="UP000033930">
    <property type="component" value="Unassembled WGS sequence"/>
</dbReference>
<dbReference type="PANTHER" id="PTHR33393">
    <property type="entry name" value="POLYGLUTAMINE SYNTHESIS ACCESSORY PROTEIN RV0574C-RELATED"/>
    <property type="match status" value="1"/>
</dbReference>
<evidence type="ECO:0000256" key="1">
    <source>
        <dbReference type="ARBA" id="ARBA00005662"/>
    </source>
</evidence>
<dbReference type="InterPro" id="IPR029052">
    <property type="entry name" value="Metallo-depent_PP-like"/>
</dbReference>
<name>A0A0G0XSQ6_9BACT</name>
<dbReference type="Pfam" id="PF09587">
    <property type="entry name" value="PGA_cap"/>
    <property type="match status" value="1"/>
</dbReference>
<dbReference type="Gene3D" id="3.60.21.10">
    <property type="match status" value="1"/>
</dbReference>
<evidence type="ECO:0000313" key="5">
    <source>
        <dbReference type="Proteomes" id="UP000033930"/>
    </source>
</evidence>
<evidence type="ECO:0000313" key="4">
    <source>
        <dbReference type="EMBL" id="KKR99995.1"/>
    </source>
</evidence>
<dbReference type="CDD" id="cd07381">
    <property type="entry name" value="MPP_CapA"/>
    <property type="match status" value="1"/>
</dbReference>
<dbReference type="Gene3D" id="3.40.830.10">
    <property type="entry name" value="LigB-like"/>
    <property type="match status" value="1"/>
</dbReference>
<dbReference type="InterPro" id="IPR019079">
    <property type="entry name" value="Capsule_synth_CapA"/>
</dbReference>
<comment type="similarity">
    <text evidence="1">Belongs to the CapA family.</text>
</comment>
<keyword evidence="2" id="KW-0812">Transmembrane</keyword>
<proteinExistence type="inferred from homology"/>
<dbReference type="NCBIfam" id="TIGR04336">
    <property type="entry name" value="AmmeMemoSam_B"/>
    <property type="match status" value="1"/>
</dbReference>
<dbReference type="EMBL" id="LCAW01000001">
    <property type="protein sequence ID" value="KKR99995.1"/>
    <property type="molecule type" value="Genomic_DNA"/>
</dbReference>
<comment type="caution">
    <text evidence="4">The sequence shown here is derived from an EMBL/GenBank/DDBJ whole genome shotgun (WGS) entry which is preliminary data.</text>
</comment>
<feature type="transmembrane region" description="Helical" evidence="2">
    <location>
        <begin position="9"/>
        <end position="29"/>
    </location>
</feature>